<evidence type="ECO:0000313" key="7">
    <source>
        <dbReference type="EMBL" id="KAK3201932.1"/>
    </source>
</evidence>
<evidence type="ECO:0000256" key="3">
    <source>
        <dbReference type="ARBA" id="ARBA00022833"/>
    </source>
</evidence>
<feature type="region of interest" description="Disordered" evidence="5">
    <location>
        <begin position="1"/>
        <end position="61"/>
    </location>
</feature>
<keyword evidence="8" id="KW-1185">Reference proteome</keyword>
<feature type="zinc finger region" description="C3H1-type" evidence="4">
    <location>
        <begin position="250"/>
        <end position="276"/>
    </location>
</feature>
<dbReference type="InterPro" id="IPR000571">
    <property type="entry name" value="Znf_CCCH"/>
</dbReference>
<evidence type="ECO:0000256" key="1">
    <source>
        <dbReference type="ARBA" id="ARBA00022723"/>
    </source>
</evidence>
<dbReference type="Proteomes" id="UP001280581">
    <property type="component" value="Unassembled WGS sequence"/>
</dbReference>
<accession>A0AAN6LPM7</accession>
<proteinExistence type="predicted"/>
<sequence length="276" mass="31110">MPSASHRRAHTNKTNAKVQARAEKTKSSTNEPAAKNTEFSPPVMNKGGVPVHTYTNAQGKNQSLAEITLPTAWPRPGARLDDPEDPDSGMHGWVAERGQEIHRSLGSAFEWSGSEIDANSVYNAASPKNPFHDAWLRDNKKGVYATMEKKANFVPLNLQNAVEEGFDFSTPEVTEGRSRWDKSLEEETMGRPGWSLSNLLKPTDRVALEAWNRTNYGTTECAYFAKNQCKNGDDCRFLHTIDKSDQSDTSEEDNVCWFWKQRRCTKGYTCPYDHFE</sequence>
<keyword evidence="1 4" id="KW-0479">Metal-binding</keyword>
<evidence type="ECO:0000256" key="2">
    <source>
        <dbReference type="ARBA" id="ARBA00022771"/>
    </source>
</evidence>
<protein>
    <recommendedName>
        <fullName evidence="6">C3H1-type domain-containing protein</fullName>
    </recommendedName>
</protein>
<feature type="zinc finger region" description="C3H1-type" evidence="4">
    <location>
        <begin position="215"/>
        <end position="242"/>
    </location>
</feature>
<keyword evidence="2 4" id="KW-0863">Zinc-finger</keyword>
<dbReference type="PROSITE" id="PS50103">
    <property type="entry name" value="ZF_C3H1"/>
    <property type="match status" value="2"/>
</dbReference>
<organism evidence="7 8">
    <name type="scientific">Pseudopithomyces chartarum</name>
    <dbReference type="NCBI Taxonomy" id="1892770"/>
    <lineage>
        <taxon>Eukaryota</taxon>
        <taxon>Fungi</taxon>
        <taxon>Dikarya</taxon>
        <taxon>Ascomycota</taxon>
        <taxon>Pezizomycotina</taxon>
        <taxon>Dothideomycetes</taxon>
        <taxon>Pleosporomycetidae</taxon>
        <taxon>Pleosporales</taxon>
        <taxon>Massarineae</taxon>
        <taxon>Didymosphaeriaceae</taxon>
        <taxon>Pseudopithomyces</taxon>
    </lineage>
</organism>
<evidence type="ECO:0000259" key="6">
    <source>
        <dbReference type="PROSITE" id="PS50103"/>
    </source>
</evidence>
<feature type="domain" description="C3H1-type" evidence="6">
    <location>
        <begin position="215"/>
        <end position="242"/>
    </location>
</feature>
<name>A0AAN6LPM7_9PLEO</name>
<gene>
    <name evidence="7" type="ORF">GRF29_164g1165193</name>
</gene>
<evidence type="ECO:0000256" key="4">
    <source>
        <dbReference type="PROSITE-ProRule" id="PRU00723"/>
    </source>
</evidence>
<dbReference type="InterPro" id="IPR036855">
    <property type="entry name" value="Znf_CCCH_sf"/>
</dbReference>
<feature type="compositionally biased region" description="Basic residues" evidence="5">
    <location>
        <begin position="1"/>
        <end position="11"/>
    </location>
</feature>
<keyword evidence="3 4" id="KW-0862">Zinc</keyword>
<dbReference type="Gene3D" id="4.10.1000.10">
    <property type="entry name" value="Zinc finger, CCCH-type"/>
    <property type="match status" value="1"/>
</dbReference>
<dbReference type="SMART" id="SM00356">
    <property type="entry name" value="ZnF_C3H1"/>
    <property type="match status" value="2"/>
</dbReference>
<evidence type="ECO:0000313" key="8">
    <source>
        <dbReference type="Proteomes" id="UP001280581"/>
    </source>
</evidence>
<dbReference type="AlphaFoldDB" id="A0AAN6LPM7"/>
<dbReference type="Pfam" id="PF00642">
    <property type="entry name" value="zf-CCCH"/>
    <property type="match status" value="1"/>
</dbReference>
<dbReference type="GO" id="GO:0008270">
    <property type="term" value="F:zinc ion binding"/>
    <property type="evidence" value="ECO:0007669"/>
    <property type="project" value="UniProtKB-KW"/>
</dbReference>
<comment type="caution">
    <text evidence="7">The sequence shown here is derived from an EMBL/GenBank/DDBJ whole genome shotgun (WGS) entry which is preliminary data.</text>
</comment>
<reference evidence="7 8" key="1">
    <citation type="submission" date="2021-02" db="EMBL/GenBank/DDBJ databases">
        <title>Genome assembly of Pseudopithomyces chartarum.</title>
        <authorList>
            <person name="Jauregui R."/>
            <person name="Singh J."/>
            <person name="Voisey C."/>
        </authorList>
    </citation>
    <scope>NUCLEOTIDE SEQUENCE [LARGE SCALE GENOMIC DNA]</scope>
    <source>
        <strain evidence="7 8">AGR01</strain>
    </source>
</reference>
<dbReference type="EMBL" id="WVTA01000015">
    <property type="protein sequence ID" value="KAK3201932.1"/>
    <property type="molecule type" value="Genomic_DNA"/>
</dbReference>
<evidence type="ECO:0000256" key="5">
    <source>
        <dbReference type="SAM" id="MobiDB-lite"/>
    </source>
</evidence>
<feature type="domain" description="C3H1-type" evidence="6">
    <location>
        <begin position="250"/>
        <end position="276"/>
    </location>
</feature>
<dbReference type="SUPFAM" id="SSF90229">
    <property type="entry name" value="CCCH zinc finger"/>
    <property type="match status" value="1"/>
</dbReference>